<dbReference type="SMART" id="SM00913">
    <property type="entry name" value="IBN_N"/>
    <property type="match status" value="1"/>
</dbReference>
<evidence type="ECO:0000313" key="10">
    <source>
        <dbReference type="Proteomes" id="UP000008837"/>
    </source>
</evidence>
<sequence>MDTLLRLFPATLSPDLDVRRASEHELRQLEGQPGMLAASFQIVASSDVDMSVRQAAAIYVKNRIAVCWDASMARGPTESPHVPEQDRQVVRTALLPTIASVPQTLRVHVASAMNSIVRCDFPDAWPTLLDEIVQLLGSGEQVQIYAGVRALLETVRAFRFDSAHAKLDKVVSCTFPTLLATVSALMDSEQSDLPAVGEIVYYAMKTYKTSMIVTLTQHQQSHESIVPWGTLMLRIVQKPVVLKNESGATVHEGAESSIDDEAKEKAPWWKAKKWTFYSLNRLFSRYGIPSQLPTGMKSYKPFAETFLHNFAPEILKAYLHTAHAIVSDNMWVSRPVMCHLFMFFVNSIKPKSMWHQLRPHMQQIIETLVYPRMCFSDEDQELWDLDPIDFVRMSADPLEELGTPSSAAASLLSTAVTRRTKSMFEPTLAFITQVLNAYPAQCTARQFDGALRMCITICSSMVHHERVQNMLDAFFVQHILPVLHSPEAFLRLRACSLIQAFDSAGMKWQTSQSLETAFRGVMDCMMDAELPVRVKAAEAMGELVAHDEVHNAVAPNAGRLMQELLKLSDETDLDVLMTTQEKIVNNFAEELLPFSVQLTQQMANSYMRLVQDNLAGGGDSQVDGVHAFNMDQCEEDKYFAALGCLSTMYQMVTTAESRPDILAELEKVLLPVVAFTIQSETLDLYDECFQLTDVLTYYQKCISPAMWDIFVLMYKSFKSSGVDYLSEMIGTFDNCASYGTEMLRQNAEYRHMLLDIFHTAMTGDQLVVSDRIAACQMAEVVLLLLKGYVDDAVPGIITTLLPFLQNTAESPSFLLRKWSMLVILETIYYNPTLAVGVLESQGATNAFFTMALPMLTKCRRVHECKVAIVALLSLMAMDPQTLPPTLTTGYPHLLNALLTQLKLLPKLVAQRSELHKVLDESLEGQDDDLENEGALDEFDDDADVQEDDNDYLEILNQEAARLRSRVASIDGDDAAAGDDDDVDDFLDDFDDDDVVYESPLESVPVYEPFRTVIQQLRTQHTSLFQSLTEGLSEQQQLVMQQVYDLQDSEKNGTTPAAGAAV</sequence>
<dbReference type="PROSITE" id="PS50166">
    <property type="entry name" value="IMPORTIN_B_NT"/>
    <property type="match status" value="1"/>
</dbReference>
<feature type="domain" description="Importin N-terminal" evidence="8">
    <location>
        <begin position="22"/>
        <end position="100"/>
    </location>
</feature>
<dbReference type="InterPro" id="IPR011989">
    <property type="entry name" value="ARM-like"/>
</dbReference>
<feature type="region of interest" description="Disordered" evidence="7">
    <location>
        <begin position="921"/>
        <end position="940"/>
    </location>
</feature>
<evidence type="ECO:0000313" key="9">
    <source>
        <dbReference type="EMBL" id="EDP42360.1"/>
    </source>
</evidence>
<dbReference type="PANTHER" id="PTHR10997:SF18">
    <property type="entry name" value="D-IMPORTIN 7_RANBP7"/>
    <property type="match status" value="1"/>
</dbReference>
<dbReference type="RefSeq" id="XP_001729574.1">
    <property type="nucleotide sequence ID" value="XM_001729522.1"/>
</dbReference>
<proteinExistence type="predicted"/>
<evidence type="ECO:0000256" key="7">
    <source>
        <dbReference type="SAM" id="MobiDB-lite"/>
    </source>
</evidence>
<dbReference type="OMA" id="WVAKTSW"/>
<dbReference type="Proteomes" id="UP000008837">
    <property type="component" value="Unassembled WGS sequence"/>
</dbReference>
<dbReference type="VEuPathDB" id="FungiDB:MGL_3118"/>
<keyword evidence="3" id="KW-0813">Transport</keyword>
<dbReference type="InterPro" id="IPR001494">
    <property type="entry name" value="Importin-beta_N"/>
</dbReference>
<dbReference type="Gene3D" id="1.25.10.10">
    <property type="entry name" value="Leucine-rich Repeat Variant"/>
    <property type="match status" value="1"/>
</dbReference>
<keyword evidence="4" id="KW-0963">Cytoplasm</keyword>
<evidence type="ECO:0000256" key="4">
    <source>
        <dbReference type="ARBA" id="ARBA00022490"/>
    </source>
</evidence>
<dbReference type="InParanoid" id="A8Q7T8"/>
<keyword evidence="10" id="KW-1185">Reference proteome</keyword>
<comment type="caution">
    <text evidence="9">The sequence shown here is derived from an EMBL/GenBank/DDBJ whole genome shotgun (WGS) entry which is preliminary data.</text>
</comment>
<dbReference type="AlphaFoldDB" id="A8Q7T8"/>
<accession>A8Q7T8</accession>
<evidence type="ECO:0000259" key="8">
    <source>
        <dbReference type="PROSITE" id="PS50166"/>
    </source>
</evidence>
<dbReference type="FunCoup" id="A8Q7T8">
    <property type="interactions" value="666"/>
</dbReference>
<evidence type="ECO:0000256" key="1">
    <source>
        <dbReference type="ARBA" id="ARBA00004123"/>
    </source>
</evidence>
<dbReference type="GO" id="GO:0031267">
    <property type="term" value="F:small GTPase binding"/>
    <property type="evidence" value="ECO:0007669"/>
    <property type="project" value="InterPro"/>
</dbReference>
<name>A8Q7T8_MALGO</name>
<keyword evidence="5" id="KW-0653">Protein transport</keyword>
<evidence type="ECO:0000256" key="6">
    <source>
        <dbReference type="ARBA" id="ARBA00023242"/>
    </source>
</evidence>
<comment type="subcellular location">
    <subcellularLocation>
        <location evidence="2">Cytoplasm</location>
    </subcellularLocation>
    <subcellularLocation>
        <location evidence="1">Nucleus</location>
    </subcellularLocation>
</comment>
<evidence type="ECO:0000256" key="5">
    <source>
        <dbReference type="ARBA" id="ARBA00022927"/>
    </source>
</evidence>
<protein>
    <recommendedName>
        <fullName evidence="8">Importin N-terminal domain-containing protein</fullName>
    </recommendedName>
</protein>
<dbReference type="EMBL" id="AAYY01000011">
    <property type="protein sequence ID" value="EDP42360.1"/>
    <property type="molecule type" value="Genomic_DNA"/>
</dbReference>
<dbReference type="PANTHER" id="PTHR10997">
    <property type="entry name" value="IMPORTIN-7, 8, 11"/>
    <property type="match status" value="1"/>
</dbReference>
<dbReference type="GO" id="GO:0006606">
    <property type="term" value="P:protein import into nucleus"/>
    <property type="evidence" value="ECO:0007669"/>
    <property type="project" value="TreeGrafter"/>
</dbReference>
<organism evidence="9 10">
    <name type="scientific">Malassezia globosa (strain ATCC MYA-4612 / CBS 7966)</name>
    <name type="common">Dandruff-associated fungus</name>
    <dbReference type="NCBI Taxonomy" id="425265"/>
    <lineage>
        <taxon>Eukaryota</taxon>
        <taxon>Fungi</taxon>
        <taxon>Dikarya</taxon>
        <taxon>Basidiomycota</taxon>
        <taxon>Ustilaginomycotina</taxon>
        <taxon>Malasseziomycetes</taxon>
        <taxon>Malasseziales</taxon>
        <taxon>Malasseziaceae</taxon>
        <taxon>Malassezia</taxon>
    </lineage>
</organism>
<evidence type="ECO:0000256" key="3">
    <source>
        <dbReference type="ARBA" id="ARBA00022448"/>
    </source>
</evidence>
<dbReference type="Pfam" id="PF03810">
    <property type="entry name" value="IBN_N"/>
    <property type="match status" value="1"/>
</dbReference>
<dbReference type="GO" id="GO:0005829">
    <property type="term" value="C:cytosol"/>
    <property type="evidence" value="ECO:0007669"/>
    <property type="project" value="TreeGrafter"/>
</dbReference>
<dbReference type="OrthoDB" id="760868at2759"/>
<dbReference type="Pfam" id="PF08506">
    <property type="entry name" value="Cse1"/>
    <property type="match status" value="1"/>
</dbReference>
<reference evidence="9 10" key="1">
    <citation type="journal article" date="2007" name="Proc. Natl. Acad. Sci. U.S.A.">
        <title>Dandruff-associated Malassezia genomes reveal convergent and divergent virulence traits shared with plant and human fungal pathogens.</title>
        <authorList>
            <person name="Xu J."/>
            <person name="Saunders C.W."/>
            <person name="Hu P."/>
            <person name="Grant R.A."/>
            <person name="Boekhout T."/>
            <person name="Kuramae E.E."/>
            <person name="Kronstad J.W."/>
            <person name="Deangelis Y.M."/>
            <person name="Reeder N.L."/>
            <person name="Johnstone K.R."/>
            <person name="Leland M."/>
            <person name="Fieno A.M."/>
            <person name="Begley W.M."/>
            <person name="Sun Y."/>
            <person name="Lacey M.P."/>
            <person name="Chaudhary T."/>
            <person name="Keough T."/>
            <person name="Chu L."/>
            <person name="Sears R."/>
            <person name="Yuan B."/>
            <person name="Dawson T.L.Jr."/>
        </authorList>
    </citation>
    <scope>NUCLEOTIDE SEQUENCE [LARGE SCALE GENOMIC DNA]</scope>
    <source>
        <strain evidence="10">ATCC MYA-4612 / CBS 7966</strain>
    </source>
</reference>
<dbReference type="GeneID" id="5853880"/>
<dbReference type="SUPFAM" id="SSF48371">
    <property type="entry name" value="ARM repeat"/>
    <property type="match status" value="1"/>
</dbReference>
<dbReference type="KEGG" id="mgl:MGL_3118"/>
<dbReference type="STRING" id="425265.A8Q7T8"/>
<dbReference type="InterPro" id="IPR013713">
    <property type="entry name" value="XPO2_central"/>
</dbReference>
<keyword evidence="6" id="KW-0539">Nucleus</keyword>
<evidence type="ECO:0000256" key="2">
    <source>
        <dbReference type="ARBA" id="ARBA00004496"/>
    </source>
</evidence>
<dbReference type="GO" id="GO:0005635">
    <property type="term" value="C:nuclear envelope"/>
    <property type="evidence" value="ECO:0007669"/>
    <property type="project" value="TreeGrafter"/>
</dbReference>
<gene>
    <name evidence="9" type="ORF">MGL_3118</name>
</gene>
<dbReference type="InterPro" id="IPR016024">
    <property type="entry name" value="ARM-type_fold"/>
</dbReference>